<dbReference type="Proteomes" id="UP000034137">
    <property type="component" value="Unassembled WGS sequence"/>
</dbReference>
<evidence type="ECO:0000259" key="1">
    <source>
        <dbReference type="Pfam" id="PF00535"/>
    </source>
</evidence>
<sequence>MTISPVALFVYNRPEHTKQTIEALKNNELASQTDLIIFSDAPKNDQAKEAVKNVRSYIRTITGFKNISIFERDINHGLAKSIINGVTEIVNKYGKIIVLEDDLITSPYFLKYMNEALDTYEKEEKIISIHGYSYPCKEELPETYFIKGADCWGWATWKRGWDLFEADGKKLLEEIRSKKLSKTFDLNGAYPYTQMLESQVYRLNNSWAIRWYASAFLKDKLTLYPGRSLVSNIGFDDSGTHTGSNKFFQVNISDRPVTIGNIPIEENRKALEAIIKYFKSPKLFLFVKYLRIKNMIKIARLKSKS</sequence>
<protein>
    <recommendedName>
        <fullName evidence="1">Glycosyltransferase 2-like domain-containing protein</fullName>
    </recommendedName>
</protein>
<reference evidence="2 3" key="1">
    <citation type="journal article" date="2015" name="Nature">
        <title>rRNA introns, odd ribosomes, and small enigmatic genomes across a large radiation of phyla.</title>
        <authorList>
            <person name="Brown C.T."/>
            <person name="Hug L.A."/>
            <person name="Thomas B.C."/>
            <person name="Sharon I."/>
            <person name="Castelle C.J."/>
            <person name="Singh A."/>
            <person name="Wilkins M.J."/>
            <person name="Williams K.H."/>
            <person name="Banfield J.F."/>
        </authorList>
    </citation>
    <scope>NUCLEOTIDE SEQUENCE [LARGE SCALE GENOMIC DNA]</scope>
</reference>
<gene>
    <name evidence="2" type="ORF">UT64_C0053G0004</name>
</gene>
<proteinExistence type="predicted"/>
<organism evidence="2 3">
    <name type="scientific">Candidatus Falkowbacteria bacterium GW2011_GWF2_39_8</name>
    <dbReference type="NCBI Taxonomy" id="1618642"/>
    <lineage>
        <taxon>Bacteria</taxon>
        <taxon>Candidatus Falkowiibacteriota</taxon>
    </lineage>
</organism>
<dbReference type="InterPro" id="IPR001173">
    <property type="entry name" value="Glyco_trans_2-like"/>
</dbReference>
<evidence type="ECO:0000313" key="3">
    <source>
        <dbReference type="Proteomes" id="UP000034137"/>
    </source>
</evidence>
<dbReference type="InterPro" id="IPR029044">
    <property type="entry name" value="Nucleotide-diphossugar_trans"/>
</dbReference>
<dbReference type="Gene3D" id="3.90.550.10">
    <property type="entry name" value="Spore Coat Polysaccharide Biosynthesis Protein SpsA, Chain A"/>
    <property type="match status" value="1"/>
</dbReference>
<dbReference type="PATRIC" id="fig|1618642.3.peg.861"/>
<dbReference type="EMBL" id="LBXO01000053">
    <property type="protein sequence ID" value="KKR31713.1"/>
    <property type="molecule type" value="Genomic_DNA"/>
</dbReference>
<dbReference type="SUPFAM" id="SSF53448">
    <property type="entry name" value="Nucleotide-diphospho-sugar transferases"/>
    <property type="match status" value="1"/>
</dbReference>
<evidence type="ECO:0000313" key="2">
    <source>
        <dbReference type="EMBL" id="KKR31713.1"/>
    </source>
</evidence>
<accession>A0A0G0PUZ2</accession>
<dbReference type="Pfam" id="PF00535">
    <property type="entry name" value="Glycos_transf_2"/>
    <property type="match status" value="1"/>
</dbReference>
<dbReference type="AlphaFoldDB" id="A0A0G0PUZ2"/>
<comment type="caution">
    <text evidence="2">The sequence shown here is derived from an EMBL/GenBank/DDBJ whole genome shotgun (WGS) entry which is preliminary data.</text>
</comment>
<feature type="domain" description="Glycosyltransferase 2-like" evidence="1">
    <location>
        <begin position="9"/>
        <end position="122"/>
    </location>
</feature>
<name>A0A0G0PUZ2_9BACT</name>